<feature type="region of interest" description="Disordered" evidence="1">
    <location>
        <begin position="105"/>
        <end position="141"/>
    </location>
</feature>
<feature type="region of interest" description="Disordered" evidence="1">
    <location>
        <begin position="1"/>
        <end position="24"/>
    </location>
</feature>
<dbReference type="VEuPathDB" id="FungiDB:BO71DRAFT_403940"/>
<evidence type="ECO:0000256" key="1">
    <source>
        <dbReference type="SAM" id="MobiDB-lite"/>
    </source>
</evidence>
<evidence type="ECO:0000313" key="3">
    <source>
        <dbReference type="Proteomes" id="UP000247810"/>
    </source>
</evidence>
<feature type="compositionally biased region" description="Basic and acidic residues" evidence="1">
    <location>
        <begin position="107"/>
        <end position="121"/>
    </location>
</feature>
<dbReference type="AlphaFoldDB" id="A0A319CSM8"/>
<organism evidence="2 3">
    <name type="scientific">Aspergillus ellipticus CBS 707.79</name>
    <dbReference type="NCBI Taxonomy" id="1448320"/>
    <lineage>
        <taxon>Eukaryota</taxon>
        <taxon>Fungi</taxon>
        <taxon>Dikarya</taxon>
        <taxon>Ascomycota</taxon>
        <taxon>Pezizomycotina</taxon>
        <taxon>Eurotiomycetes</taxon>
        <taxon>Eurotiomycetidae</taxon>
        <taxon>Eurotiales</taxon>
        <taxon>Aspergillaceae</taxon>
        <taxon>Aspergillus</taxon>
        <taxon>Aspergillus subgen. Circumdati</taxon>
    </lineage>
</organism>
<keyword evidence="3" id="KW-1185">Reference proteome</keyword>
<gene>
    <name evidence="2" type="ORF">BO71DRAFT_403940</name>
</gene>
<name>A0A319CSM8_9EURO</name>
<reference evidence="2 3" key="1">
    <citation type="submission" date="2018-02" db="EMBL/GenBank/DDBJ databases">
        <title>The genomes of Aspergillus section Nigri reveals drivers in fungal speciation.</title>
        <authorList>
            <consortium name="DOE Joint Genome Institute"/>
            <person name="Vesth T.C."/>
            <person name="Nybo J."/>
            <person name="Theobald S."/>
            <person name="Brandl J."/>
            <person name="Frisvad J.C."/>
            <person name="Nielsen K.F."/>
            <person name="Lyhne E.K."/>
            <person name="Kogle M.E."/>
            <person name="Kuo A."/>
            <person name="Riley R."/>
            <person name="Clum A."/>
            <person name="Nolan M."/>
            <person name="Lipzen A."/>
            <person name="Salamov A."/>
            <person name="Henrissat B."/>
            <person name="Wiebenga A."/>
            <person name="De vries R.P."/>
            <person name="Grigoriev I.V."/>
            <person name="Mortensen U.H."/>
            <person name="Andersen M.R."/>
            <person name="Baker S.E."/>
        </authorList>
    </citation>
    <scope>NUCLEOTIDE SEQUENCE [LARGE SCALE GENOMIC DNA]</scope>
    <source>
        <strain evidence="2 3">CBS 707.79</strain>
    </source>
</reference>
<dbReference type="Proteomes" id="UP000247810">
    <property type="component" value="Unassembled WGS sequence"/>
</dbReference>
<proteinExistence type="predicted"/>
<evidence type="ECO:0000313" key="2">
    <source>
        <dbReference type="EMBL" id="PYH88346.1"/>
    </source>
</evidence>
<protein>
    <submittedName>
        <fullName evidence="2">Uncharacterized protein</fullName>
    </submittedName>
</protein>
<sequence>MLGRNHPWHQHRPSFYDVTASPSRSSPVQSSAYLIGQGYSVLRDPRSGGKLNSCLQQGMWTVEAIILRGQLALPAQADLAARSDRSCRTEYTSLVYPPRIMIIPPSRHPDSRHLMEGEGARDTTPGSPAPSDDGPRNYSIRGPEYGVRRCHGLMTNGQPPGMLGRKRGRAFLWCTGFGGAQPSWAGGIPGS</sequence>
<dbReference type="EMBL" id="KZ826103">
    <property type="protein sequence ID" value="PYH88346.1"/>
    <property type="molecule type" value="Genomic_DNA"/>
</dbReference>
<accession>A0A319CSM8</accession>
<feature type="compositionally biased region" description="Basic residues" evidence="1">
    <location>
        <begin position="1"/>
        <end position="12"/>
    </location>
</feature>